<evidence type="ECO:0000313" key="2">
    <source>
        <dbReference type="Proteomes" id="UP000886860"/>
    </source>
</evidence>
<comment type="caution">
    <text evidence="1">The sequence shown here is derived from an EMBL/GenBank/DDBJ whole genome shotgun (WGS) entry which is preliminary data.</text>
</comment>
<proteinExistence type="predicted"/>
<name>A0A9D1KEG0_9FIRM</name>
<feature type="non-terminal residue" evidence="1">
    <location>
        <position position="1"/>
    </location>
</feature>
<accession>A0A9D1KEG0</accession>
<dbReference type="Proteomes" id="UP000886860">
    <property type="component" value="Unassembled WGS sequence"/>
</dbReference>
<dbReference type="EMBL" id="DVKS01000083">
    <property type="protein sequence ID" value="HIT41458.1"/>
    <property type="molecule type" value="Genomic_DNA"/>
</dbReference>
<evidence type="ECO:0000313" key="1">
    <source>
        <dbReference type="EMBL" id="HIT41458.1"/>
    </source>
</evidence>
<gene>
    <name evidence="1" type="ORF">IAB60_05025</name>
</gene>
<reference evidence="1" key="2">
    <citation type="journal article" date="2021" name="PeerJ">
        <title>Extensive microbial diversity within the chicken gut microbiome revealed by metagenomics and culture.</title>
        <authorList>
            <person name="Gilroy R."/>
            <person name="Ravi A."/>
            <person name="Getino M."/>
            <person name="Pursley I."/>
            <person name="Horton D.L."/>
            <person name="Alikhan N.F."/>
            <person name="Baker D."/>
            <person name="Gharbi K."/>
            <person name="Hall N."/>
            <person name="Watson M."/>
            <person name="Adriaenssens E.M."/>
            <person name="Foster-Nyarko E."/>
            <person name="Jarju S."/>
            <person name="Secka A."/>
            <person name="Antonio M."/>
            <person name="Oren A."/>
            <person name="Chaudhuri R.R."/>
            <person name="La Ragione R."/>
            <person name="Hildebrand F."/>
            <person name="Pallen M.J."/>
        </authorList>
    </citation>
    <scope>NUCLEOTIDE SEQUENCE</scope>
    <source>
        <strain evidence="1">CHK123-3438</strain>
    </source>
</reference>
<sequence length="74" mass="8378">LENANSVDELTKQATEYALEDNTFPMDEYFECNEYKATTEGLYDRVFNAFGYGEVDAQGAAKMLLDGMNEKMSE</sequence>
<dbReference type="AlphaFoldDB" id="A0A9D1KEG0"/>
<organism evidence="1 2">
    <name type="scientific">Candidatus Caccovicinus merdipullorum</name>
    <dbReference type="NCBI Taxonomy" id="2840724"/>
    <lineage>
        <taxon>Bacteria</taxon>
        <taxon>Bacillati</taxon>
        <taxon>Bacillota</taxon>
        <taxon>Clostridia</taxon>
        <taxon>Eubacteriales</taxon>
        <taxon>Candidatus Caccovicinus</taxon>
    </lineage>
</organism>
<protein>
    <submittedName>
        <fullName evidence="1">Carbohydrate ABC transporter substrate-binding protein</fullName>
    </submittedName>
</protein>
<reference evidence="1" key="1">
    <citation type="submission" date="2020-10" db="EMBL/GenBank/DDBJ databases">
        <authorList>
            <person name="Gilroy R."/>
        </authorList>
    </citation>
    <scope>NUCLEOTIDE SEQUENCE</scope>
    <source>
        <strain evidence="1">CHK123-3438</strain>
    </source>
</reference>